<dbReference type="RefSeq" id="WP_186288197.1">
    <property type="nucleotide sequence ID" value="NZ_JACMSF010000133.1"/>
</dbReference>
<name>A0A7X1JEE3_9ACTN</name>
<sequence>MRYTVDRAGRVTEAQGPGWTESYAYDALGNQTDAAWSAAHPGAEATGPRVYSSTDLVAAGHVRFERDAAGRPTVRRRPRISRKPDVWRYAWNAQDQLTGVTVPDGTHWHYRYDPLGRRIAKQHLDTDGAVLEETRFTWHEGTLVEQTATSHQWPVAQIQTWEFDEDGLVPVAQTERFTDLSEVPQQHYDSRFYAIVTDLIGTPTELVDEHGAVAWRRTATVWGGTTWNQDATAYIPLRFPGQYHDLETGHHYNLHRHYDPETGRYLSGDPLGLFPAPNPATYVHNPLTRADPFGLSPYDPIRIKAGQQLPGAYHLSPAEMDFVKQLTAKRPNLQVYRTHGEKFQGDFMVVDPSDPKNLVAFVVDHKMGGGNAGQQLKNAMTAARHVNITDPKRVITGAGDTPKLLELMSRGRGEWNR</sequence>
<dbReference type="InterPro" id="IPR006530">
    <property type="entry name" value="YD"/>
</dbReference>
<evidence type="ECO:0000256" key="1">
    <source>
        <dbReference type="ARBA" id="ARBA00022737"/>
    </source>
</evidence>
<dbReference type="PANTHER" id="PTHR32305:SF15">
    <property type="entry name" value="PROTEIN RHSA-RELATED"/>
    <property type="match status" value="1"/>
</dbReference>
<dbReference type="InterPro" id="IPR022385">
    <property type="entry name" value="Rhs_assc_core"/>
</dbReference>
<evidence type="ECO:0000313" key="3">
    <source>
        <dbReference type="EMBL" id="MBC2908282.1"/>
    </source>
</evidence>
<dbReference type="InterPro" id="IPR050708">
    <property type="entry name" value="T6SS_VgrG/RHS"/>
</dbReference>
<evidence type="ECO:0000313" key="4">
    <source>
        <dbReference type="Proteomes" id="UP000584670"/>
    </source>
</evidence>
<organism evidence="3 4">
    <name type="scientific">Streptomyces cupreus</name>
    <dbReference type="NCBI Taxonomy" id="2759956"/>
    <lineage>
        <taxon>Bacteria</taxon>
        <taxon>Bacillati</taxon>
        <taxon>Actinomycetota</taxon>
        <taxon>Actinomycetes</taxon>
        <taxon>Kitasatosporales</taxon>
        <taxon>Streptomycetaceae</taxon>
        <taxon>Streptomyces</taxon>
    </lineage>
</organism>
<protein>
    <submittedName>
        <fullName evidence="3">RHS domain-containing protein</fullName>
    </submittedName>
</protein>
<comment type="caution">
    <text evidence="3">The sequence shown here is derived from an EMBL/GenBank/DDBJ whole genome shotgun (WGS) entry which is preliminary data.</text>
</comment>
<evidence type="ECO:0000259" key="2">
    <source>
        <dbReference type="Pfam" id="PF25023"/>
    </source>
</evidence>
<dbReference type="NCBIfam" id="TIGR01643">
    <property type="entry name" value="YD_repeat_2x"/>
    <property type="match status" value="1"/>
</dbReference>
<dbReference type="PRINTS" id="PR00394">
    <property type="entry name" value="RHSPROTEIN"/>
</dbReference>
<reference evidence="3 4" key="1">
    <citation type="submission" date="2020-08" db="EMBL/GenBank/DDBJ databases">
        <title>Streptomyces sp. PSKA01 genome sequencing and assembly.</title>
        <authorList>
            <person name="Mandal S."/>
            <person name="Maiti P.K."/>
            <person name="Das P."/>
        </authorList>
    </citation>
    <scope>NUCLEOTIDE SEQUENCE [LARGE SCALE GENOMIC DNA]</scope>
    <source>
        <strain evidence="3 4">PSKA01</strain>
    </source>
</reference>
<dbReference type="EMBL" id="JACMSF010000133">
    <property type="protein sequence ID" value="MBC2908282.1"/>
    <property type="molecule type" value="Genomic_DNA"/>
</dbReference>
<dbReference type="Gene3D" id="2.180.10.10">
    <property type="entry name" value="RHS repeat-associated core"/>
    <property type="match status" value="1"/>
</dbReference>
<proteinExistence type="predicted"/>
<dbReference type="Pfam" id="PF25023">
    <property type="entry name" value="TEN_YD-shell"/>
    <property type="match status" value="1"/>
</dbReference>
<gene>
    <name evidence="3" type="ORF">H4N64_43740</name>
</gene>
<feature type="domain" description="Teneurin-like YD-shell" evidence="2">
    <location>
        <begin position="1"/>
        <end position="269"/>
    </location>
</feature>
<accession>A0A7X1JEE3</accession>
<keyword evidence="1" id="KW-0677">Repeat</keyword>
<dbReference type="Proteomes" id="UP000584670">
    <property type="component" value="Unassembled WGS sequence"/>
</dbReference>
<keyword evidence="4" id="KW-1185">Reference proteome</keyword>
<dbReference type="AlphaFoldDB" id="A0A7X1JEE3"/>
<dbReference type="NCBIfam" id="TIGR03696">
    <property type="entry name" value="Rhs_assc_core"/>
    <property type="match status" value="1"/>
</dbReference>
<dbReference type="InterPro" id="IPR056823">
    <property type="entry name" value="TEN-like_YD-shell"/>
</dbReference>
<dbReference type="PANTHER" id="PTHR32305">
    <property type="match status" value="1"/>
</dbReference>